<name>A0A072TPU0_MEDTR</name>
<evidence type="ECO:0000313" key="2">
    <source>
        <dbReference type="EMBL" id="KEH19392.1"/>
    </source>
</evidence>
<reference evidence="3" key="3">
    <citation type="submission" date="2015-04" db="UniProtKB">
        <authorList>
            <consortium name="EnsemblPlants"/>
        </authorList>
    </citation>
    <scope>IDENTIFICATION</scope>
    <source>
        <strain evidence="3">cv. Jemalong A17</strain>
    </source>
</reference>
<dbReference type="EMBL" id="CM001224">
    <property type="protein sequence ID" value="KEH19392.1"/>
    <property type="molecule type" value="Genomic_DNA"/>
</dbReference>
<evidence type="ECO:0000313" key="4">
    <source>
        <dbReference type="Proteomes" id="UP000002051"/>
    </source>
</evidence>
<reference evidence="2 4" key="2">
    <citation type="journal article" date="2014" name="BMC Genomics">
        <title>An improved genome release (version Mt4.0) for the model legume Medicago truncatula.</title>
        <authorList>
            <person name="Tang H."/>
            <person name="Krishnakumar V."/>
            <person name="Bidwell S."/>
            <person name="Rosen B."/>
            <person name="Chan A."/>
            <person name="Zhou S."/>
            <person name="Gentzbittel L."/>
            <person name="Childs K.L."/>
            <person name="Yandell M."/>
            <person name="Gundlach H."/>
            <person name="Mayer K.F."/>
            <person name="Schwartz D.C."/>
            <person name="Town C.D."/>
        </authorList>
    </citation>
    <scope>GENOME REANNOTATION</scope>
    <source>
        <strain evidence="2">A17</strain>
        <strain evidence="3 4">cv. Jemalong A17</strain>
    </source>
</reference>
<evidence type="ECO:0000256" key="1">
    <source>
        <dbReference type="SAM" id="MobiDB-lite"/>
    </source>
</evidence>
<feature type="region of interest" description="Disordered" evidence="1">
    <location>
        <begin position="47"/>
        <end position="91"/>
    </location>
</feature>
<organism evidence="2 4">
    <name type="scientific">Medicago truncatula</name>
    <name type="common">Barrel medic</name>
    <name type="synonym">Medicago tribuloides</name>
    <dbReference type="NCBI Taxonomy" id="3880"/>
    <lineage>
        <taxon>Eukaryota</taxon>
        <taxon>Viridiplantae</taxon>
        <taxon>Streptophyta</taxon>
        <taxon>Embryophyta</taxon>
        <taxon>Tracheophyta</taxon>
        <taxon>Spermatophyta</taxon>
        <taxon>Magnoliopsida</taxon>
        <taxon>eudicotyledons</taxon>
        <taxon>Gunneridae</taxon>
        <taxon>Pentapetalae</taxon>
        <taxon>rosids</taxon>
        <taxon>fabids</taxon>
        <taxon>Fabales</taxon>
        <taxon>Fabaceae</taxon>
        <taxon>Papilionoideae</taxon>
        <taxon>50 kb inversion clade</taxon>
        <taxon>NPAAA clade</taxon>
        <taxon>Hologalegina</taxon>
        <taxon>IRL clade</taxon>
        <taxon>Trifolieae</taxon>
        <taxon>Medicago</taxon>
    </lineage>
</organism>
<dbReference type="AlphaFoldDB" id="A0A072TPU0"/>
<dbReference type="Proteomes" id="UP000002051">
    <property type="component" value="Chromosome 8"/>
</dbReference>
<dbReference type="EnsemblPlants" id="KEH19392">
    <property type="protein sequence ID" value="KEH19392"/>
    <property type="gene ID" value="MTR_8g058065"/>
</dbReference>
<dbReference type="HOGENOM" id="CLU_2430476_0_0_1"/>
<accession>A0A072TPU0</accession>
<reference evidence="2 4" key="1">
    <citation type="journal article" date="2011" name="Nature">
        <title>The Medicago genome provides insight into the evolution of rhizobial symbioses.</title>
        <authorList>
            <person name="Young N.D."/>
            <person name="Debelle F."/>
            <person name="Oldroyd G.E."/>
            <person name="Geurts R."/>
            <person name="Cannon S.B."/>
            <person name="Udvardi M.K."/>
            <person name="Benedito V.A."/>
            <person name="Mayer K.F."/>
            <person name="Gouzy J."/>
            <person name="Schoof H."/>
            <person name="Van de Peer Y."/>
            <person name="Proost S."/>
            <person name="Cook D.R."/>
            <person name="Meyers B.C."/>
            <person name="Spannagl M."/>
            <person name="Cheung F."/>
            <person name="De Mita S."/>
            <person name="Krishnakumar V."/>
            <person name="Gundlach H."/>
            <person name="Zhou S."/>
            <person name="Mudge J."/>
            <person name="Bharti A.K."/>
            <person name="Murray J.D."/>
            <person name="Naoumkina M.A."/>
            <person name="Rosen B."/>
            <person name="Silverstein K.A."/>
            <person name="Tang H."/>
            <person name="Rombauts S."/>
            <person name="Zhao P.X."/>
            <person name="Zhou P."/>
            <person name="Barbe V."/>
            <person name="Bardou P."/>
            <person name="Bechner M."/>
            <person name="Bellec A."/>
            <person name="Berger A."/>
            <person name="Berges H."/>
            <person name="Bidwell S."/>
            <person name="Bisseling T."/>
            <person name="Choisne N."/>
            <person name="Couloux A."/>
            <person name="Denny R."/>
            <person name="Deshpande S."/>
            <person name="Dai X."/>
            <person name="Doyle J.J."/>
            <person name="Dudez A.M."/>
            <person name="Farmer A.D."/>
            <person name="Fouteau S."/>
            <person name="Franken C."/>
            <person name="Gibelin C."/>
            <person name="Gish J."/>
            <person name="Goldstein S."/>
            <person name="Gonzalez A.J."/>
            <person name="Green P.J."/>
            <person name="Hallab A."/>
            <person name="Hartog M."/>
            <person name="Hua A."/>
            <person name="Humphray S.J."/>
            <person name="Jeong D.H."/>
            <person name="Jing Y."/>
            <person name="Jocker A."/>
            <person name="Kenton S.M."/>
            <person name="Kim D.J."/>
            <person name="Klee K."/>
            <person name="Lai H."/>
            <person name="Lang C."/>
            <person name="Lin S."/>
            <person name="Macmil S.L."/>
            <person name="Magdelenat G."/>
            <person name="Matthews L."/>
            <person name="McCorrison J."/>
            <person name="Monaghan E.L."/>
            <person name="Mun J.H."/>
            <person name="Najar F.Z."/>
            <person name="Nicholson C."/>
            <person name="Noirot C."/>
            <person name="O'Bleness M."/>
            <person name="Paule C.R."/>
            <person name="Poulain J."/>
            <person name="Prion F."/>
            <person name="Qin B."/>
            <person name="Qu C."/>
            <person name="Retzel E.F."/>
            <person name="Riddle C."/>
            <person name="Sallet E."/>
            <person name="Samain S."/>
            <person name="Samson N."/>
            <person name="Sanders I."/>
            <person name="Saurat O."/>
            <person name="Scarpelli C."/>
            <person name="Schiex T."/>
            <person name="Segurens B."/>
            <person name="Severin A.J."/>
            <person name="Sherrier D.J."/>
            <person name="Shi R."/>
            <person name="Sims S."/>
            <person name="Singer S.R."/>
            <person name="Sinharoy S."/>
            <person name="Sterck L."/>
            <person name="Viollet A."/>
            <person name="Wang B.B."/>
            <person name="Wang K."/>
            <person name="Wang M."/>
            <person name="Wang X."/>
            <person name="Warfsmann J."/>
            <person name="Weissenbach J."/>
            <person name="White D.D."/>
            <person name="White J.D."/>
            <person name="Wiley G.B."/>
            <person name="Wincker P."/>
            <person name="Xing Y."/>
            <person name="Yang L."/>
            <person name="Yao Z."/>
            <person name="Ying F."/>
            <person name="Zhai J."/>
            <person name="Zhou L."/>
            <person name="Zuber A."/>
            <person name="Denarie J."/>
            <person name="Dixon R.A."/>
            <person name="May G.D."/>
            <person name="Schwartz D.C."/>
            <person name="Rogers J."/>
            <person name="Quetier F."/>
            <person name="Town C.D."/>
            <person name="Roe B.A."/>
        </authorList>
    </citation>
    <scope>NUCLEOTIDE SEQUENCE [LARGE SCALE GENOMIC DNA]</scope>
    <source>
        <strain evidence="2">A17</strain>
        <strain evidence="3 4">cv. Jemalong A17</strain>
    </source>
</reference>
<sequence>MTATLASKPHGKLTNGIVVHPRSLYEMKICQQSQTIVYKPAPTQAVPKMVREQSDTKAKTANQEKEKHENNRKARTTAASLHQKPKTLPLP</sequence>
<proteinExistence type="predicted"/>
<feature type="compositionally biased region" description="Basic and acidic residues" evidence="1">
    <location>
        <begin position="49"/>
        <end position="72"/>
    </location>
</feature>
<evidence type="ECO:0000313" key="3">
    <source>
        <dbReference type="EnsemblPlants" id="KEH19392"/>
    </source>
</evidence>
<gene>
    <name evidence="2" type="ordered locus">MTR_8g058065</name>
</gene>
<protein>
    <submittedName>
        <fullName evidence="2 3">Uncharacterized protein</fullName>
    </submittedName>
</protein>
<keyword evidence="4" id="KW-1185">Reference proteome</keyword>